<protein>
    <submittedName>
        <fullName evidence="1">Uncharacterized protein</fullName>
    </submittedName>
</protein>
<gene>
    <name evidence="1" type="ORF">CJF59_13655</name>
</gene>
<accession>A0AAN1PJR2</accession>
<evidence type="ECO:0000313" key="2">
    <source>
        <dbReference type="Proteomes" id="UP000256572"/>
    </source>
</evidence>
<dbReference type="Pfam" id="PF08795">
    <property type="entry name" value="DUF1796"/>
    <property type="match status" value="1"/>
</dbReference>
<dbReference type="Proteomes" id="UP000256572">
    <property type="component" value="Chromosome"/>
</dbReference>
<reference evidence="1 2" key="1">
    <citation type="submission" date="2017-09" db="EMBL/GenBank/DDBJ databases">
        <authorList>
            <person name="Kim K.H."/>
            <person name="Chun B.H."/>
            <person name="Han G.S."/>
            <person name="Hyun S.G."/>
            <person name="Jeon C.O."/>
        </authorList>
    </citation>
    <scope>NUCLEOTIDE SEQUENCE [LARGE SCALE GENOMIC DNA]</scope>
    <source>
        <strain evidence="1 2">SH</strain>
    </source>
</reference>
<dbReference type="RefSeq" id="WP_089178549.1">
    <property type="nucleotide sequence ID" value="NZ_CP023189.1"/>
</dbReference>
<reference evidence="1 2" key="2">
    <citation type="submission" date="2018-08" db="EMBL/GenBank/DDBJ databases">
        <title>Acetobacter oryzifermentans sp. nov., isolated from Korea traditional vinegar and reclassification of Acetobacter pasteurianus subsp. ascendens (Henneberg 1898) as Acetobacter ascendens comb. nov.</title>
        <authorList>
            <person name="Cho G.Y."/>
            <person name="Lee S.H."/>
        </authorList>
    </citation>
    <scope>NUCLEOTIDE SEQUENCE [LARGE SCALE GENOMIC DNA]</scope>
    <source>
        <strain evidence="1 2">SH</strain>
    </source>
</reference>
<name>A0AAN1PJR2_9PROT</name>
<organism evidence="1 2">
    <name type="scientific">Acetobacter pomorum</name>
    <dbReference type="NCBI Taxonomy" id="65959"/>
    <lineage>
        <taxon>Bacteria</taxon>
        <taxon>Pseudomonadati</taxon>
        <taxon>Pseudomonadota</taxon>
        <taxon>Alphaproteobacteria</taxon>
        <taxon>Acetobacterales</taxon>
        <taxon>Acetobacteraceae</taxon>
        <taxon>Acetobacter</taxon>
    </lineage>
</organism>
<dbReference type="AlphaFoldDB" id="A0AAN1PJR2"/>
<dbReference type="InterPro" id="IPR014903">
    <property type="entry name" value="DUF1796"/>
</dbReference>
<dbReference type="EMBL" id="CP023189">
    <property type="protein sequence ID" value="AXN01482.1"/>
    <property type="molecule type" value="Genomic_DNA"/>
</dbReference>
<sequence length="254" mass="29580">MNSLKKVKRSVKELLSLLRYYHQFKKIAQNLQGLEVVSVGDHCLTASVLKNLGLKKHSYPFDWIFSDIRMVNHCIQDGFSTFLDRSEHIKIADSEKLSPDANFCDHRYYKEHFGILFAFNHYDISVNNVYKYYQRCVDRFVNLLRSDRKVIFICISQRICENDFHELSKTLSLYKNKYLLALNFIQREDHLYTCNITSKTENALLYSISRKESIDGTDFQTAQDLISFITVFSSFISTKNQTAPPATASPQPAR</sequence>
<evidence type="ECO:0000313" key="1">
    <source>
        <dbReference type="EMBL" id="AXN01482.1"/>
    </source>
</evidence>
<proteinExistence type="predicted"/>